<accession>M1D3H3</accession>
<keyword evidence="1" id="KW-0732">Signal</keyword>
<keyword evidence="2" id="KW-1133">Transmembrane helix</keyword>
<dbReference type="OrthoDB" id="1600564at2759"/>
<name>M1D3H3_SOLTU</name>
<feature type="transmembrane region" description="Helical" evidence="2">
    <location>
        <begin position="6"/>
        <end position="26"/>
    </location>
</feature>
<evidence type="ECO:0000313" key="3">
    <source>
        <dbReference type="EnsemblPlants" id="PGSC0003DMT400080417"/>
    </source>
</evidence>
<reference evidence="4" key="1">
    <citation type="journal article" date="2011" name="Nature">
        <title>Genome sequence and analysis of the tuber crop potato.</title>
        <authorList>
            <consortium name="The Potato Genome Sequencing Consortium"/>
        </authorList>
    </citation>
    <scope>NUCLEOTIDE SEQUENCE [LARGE SCALE GENOMIC DNA]</scope>
    <source>
        <strain evidence="4">cv. DM1-3 516 R44</strain>
    </source>
</reference>
<dbReference type="EnsemblPlants" id="PGSC0003DMT400080417">
    <property type="protein sequence ID" value="PGSC0003DMT400080417"/>
    <property type="gene ID" value="PGSC0003DMG400031313"/>
</dbReference>
<dbReference type="InterPro" id="IPR036514">
    <property type="entry name" value="SGNH_hydro_sf"/>
</dbReference>
<gene>
    <name evidence="3" type="primary">LOC102597571</name>
</gene>
<dbReference type="PANTHER" id="PTHR45966">
    <property type="entry name" value="GDSL-LIKE LIPASE/ACYLHYDROLASE"/>
    <property type="match status" value="1"/>
</dbReference>
<dbReference type="HOGENOM" id="CLU_015101_14_3_1"/>
<dbReference type="Gene3D" id="3.40.50.1110">
    <property type="entry name" value="SGNH hydrolase"/>
    <property type="match status" value="1"/>
</dbReference>
<dbReference type="ExpressionAtlas" id="M1D3H3">
    <property type="expression patterns" value="baseline"/>
</dbReference>
<dbReference type="PANTHER" id="PTHR45966:SF7">
    <property type="entry name" value="GDSL ESTERASE_LIPASE 2-LIKE"/>
    <property type="match status" value="1"/>
</dbReference>
<sequence length="101" mass="11598">MALSSSLFNFYIFILVVCFIHPILCISSHGRPQAGLFVFGDSLFDPGNNNYINTTTEYQANWRPYGESFFKYPTGRFSDGRLIPDFIGKFYGFLVNYLKNV</sequence>
<protein>
    <submittedName>
        <fullName evidence="3">Zinc finger protein</fullName>
    </submittedName>
</protein>
<evidence type="ECO:0000256" key="1">
    <source>
        <dbReference type="ARBA" id="ARBA00022729"/>
    </source>
</evidence>
<keyword evidence="2" id="KW-0472">Membrane</keyword>
<evidence type="ECO:0000256" key="2">
    <source>
        <dbReference type="SAM" id="Phobius"/>
    </source>
</evidence>
<dbReference type="AlphaFoldDB" id="M1D3H3"/>
<organism evidence="3 4">
    <name type="scientific">Solanum tuberosum</name>
    <name type="common">Potato</name>
    <dbReference type="NCBI Taxonomy" id="4113"/>
    <lineage>
        <taxon>Eukaryota</taxon>
        <taxon>Viridiplantae</taxon>
        <taxon>Streptophyta</taxon>
        <taxon>Embryophyta</taxon>
        <taxon>Tracheophyta</taxon>
        <taxon>Spermatophyta</taxon>
        <taxon>Magnoliopsida</taxon>
        <taxon>eudicotyledons</taxon>
        <taxon>Gunneridae</taxon>
        <taxon>Pentapetalae</taxon>
        <taxon>asterids</taxon>
        <taxon>lamiids</taxon>
        <taxon>Solanales</taxon>
        <taxon>Solanaceae</taxon>
        <taxon>Solanoideae</taxon>
        <taxon>Solaneae</taxon>
        <taxon>Solanum</taxon>
    </lineage>
</organism>
<dbReference type="Proteomes" id="UP000011115">
    <property type="component" value="Unassembled WGS sequence"/>
</dbReference>
<evidence type="ECO:0000313" key="4">
    <source>
        <dbReference type="Proteomes" id="UP000011115"/>
    </source>
</evidence>
<reference evidence="3" key="2">
    <citation type="submission" date="2015-06" db="UniProtKB">
        <authorList>
            <consortium name="EnsemblPlants"/>
        </authorList>
    </citation>
    <scope>IDENTIFICATION</scope>
    <source>
        <strain evidence="3">DM1-3 516 R44</strain>
    </source>
</reference>
<proteinExistence type="predicted"/>
<keyword evidence="2" id="KW-0812">Transmembrane</keyword>
<dbReference type="Gramene" id="PGSC0003DMT400080417">
    <property type="protein sequence ID" value="PGSC0003DMT400080417"/>
    <property type="gene ID" value="PGSC0003DMG400031313"/>
</dbReference>
<dbReference type="InterPro" id="IPR044552">
    <property type="entry name" value="GLIP1-5/GLL25"/>
</dbReference>
<keyword evidence="4" id="KW-1185">Reference proteome</keyword>